<evidence type="ECO:0000313" key="1">
    <source>
        <dbReference type="EMBL" id="MDG0809382.1"/>
    </source>
</evidence>
<name>A0A9X4QTA7_9BACL</name>
<dbReference type="Proteomes" id="UP001153404">
    <property type="component" value="Unassembled WGS sequence"/>
</dbReference>
<dbReference type="AlphaFoldDB" id="A0A9X4QTA7"/>
<accession>A0A9X4QTA7</accession>
<gene>
    <name evidence="1" type="ORF">OMP40_08305</name>
</gene>
<proteinExistence type="predicted"/>
<keyword evidence="2" id="KW-1185">Reference proteome</keyword>
<comment type="caution">
    <text evidence="1">The sequence shown here is derived from an EMBL/GenBank/DDBJ whole genome shotgun (WGS) entry which is preliminary data.</text>
</comment>
<dbReference type="EMBL" id="JAPDIA010000003">
    <property type="protein sequence ID" value="MDG0809382.1"/>
    <property type="molecule type" value="Genomic_DNA"/>
</dbReference>
<sequence>MDLQKGPLRIGGHMHPLNLFADAQPGFVRMEDRELSYLLSDLNFGRFHRACSLTKLSEQRRFAGTATAQILVALSDSLQRQQLVHAQIRRPGREAGSVLGPGVDAFGKRCSGFDTAAWTDFMLRPVFRHDDAGSRQVKHLPCFMSQSRNALKGSLATGTNFERVDDDFIRAFRKAKRMTVVTFRRAFFYHLRPGNFSVCESRRWKAACCCFDCFVRAVVQARVRAFLAFDSVQEGSDFAPKEG</sequence>
<organism evidence="1 2">
    <name type="scientific">Cohnella rhizosphaerae</name>
    <dbReference type="NCBI Taxonomy" id="1457232"/>
    <lineage>
        <taxon>Bacteria</taxon>
        <taxon>Bacillati</taxon>
        <taxon>Bacillota</taxon>
        <taxon>Bacilli</taxon>
        <taxon>Bacillales</taxon>
        <taxon>Paenibacillaceae</taxon>
        <taxon>Cohnella</taxon>
    </lineage>
</organism>
<protein>
    <submittedName>
        <fullName evidence="1">Uncharacterized protein</fullName>
    </submittedName>
</protein>
<reference evidence="1" key="1">
    <citation type="submission" date="2022-10" db="EMBL/GenBank/DDBJ databases">
        <title>Comparative genomic analysis of Cohnella hashimotonis sp. nov., isolated from the International Space Station.</title>
        <authorList>
            <person name="Simpson A."/>
            <person name="Venkateswaran K."/>
        </authorList>
    </citation>
    <scope>NUCLEOTIDE SEQUENCE</scope>
    <source>
        <strain evidence="1">DSM 28161</strain>
    </source>
</reference>
<evidence type="ECO:0000313" key="2">
    <source>
        <dbReference type="Proteomes" id="UP001153404"/>
    </source>
</evidence>